<gene>
    <name evidence="1" type="ORF">SARC_10555</name>
</gene>
<dbReference type="GeneID" id="25911059"/>
<dbReference type="Proteomes" id="UP000054560">
    <property type="component" value="Unassembled WGS sequence"/>
</dbReference>
<dbReference type="RefSeq" id="XP_014150871.1">
    <property type="nucleotide sequence ID" value="XM_014295396.1"/>
</dbReference>
<dbReference type="EMBL" id="KQ242892">
    <property type="protein sequence ID" value="KNC76969.1"/>
    <property type="molecule type" value="Genomic_DNA"/>
</dbReference>
<evidence type="ECO:0000313" key="1">
    <source>
        <dbReference type="EMBL" id="KNC76969.1"/>
    </source>
</evidence>
<protein>
    <submittedName>
        <fullName evidence="1">Uncharacterized protein</fullName>
    </submittedName>
</protein>
<reference evidence="1 2" key="1">
    <citation type="submission" date="2011-02" db="EMBL/GenBank/DDBJ databases">
        <title>The Genome Sequence of Sphaeroforma arctica JP610.</title>
        <authorList>
            <consortium name="The Broad Institute Genome Sequencing Platform"/>
            <person name="Russ C."/>
            <person name="Cuomo C."/>
            <person name="Young S.K."/>
            <person name="Zeng Q."/>
            <person name="Gargeya S."/>
            <person name="Alvarado L."/>
            <person name="Berlin A."/>
            <person name="Chapman S.B."/>
            <person name="Chen Z."/>
            <person name="Freedman E."/>
            <person name="Gellesch M."/>
            <person name="Goldberg J."/>
            <person name="Griggs A."/>
            <person name="Gujja S."/>
            <person name="Heilman E."/>
            <person name="Heiman D."/>
            <person name="Howarth C."/>
            <person name="Mehta T."/>
            <person name="Neiman D."/>
            <person name="Pearson M."/>
            <person name="Roberts A."/>
            <person name="Saif S."/>
            <person name="Shea T."/>
            <person name="Shenoy N."/>
            <person name="Sisk P."/>
            <person name="Stolte C."/>
            <person name="Sykes S."/>
            <person name="White J."/>
            <person name="Yandava C."/>
            <person name="Burger G."/>
            <person name="Gray M.W."/>
            <person name="Holland P.W.H."/>
            <person name="King N."/>
            <person name="Lang F.B.F."/>
            <person name="Roger A.J."/>
            <person name="Ruiz-Trillo I."/>
            <person name="Haas B."/>
            <person name="Nusbaum C."/>
            <person name="Birren B."/>
        </authorList>
    </citation>
    <scope>NUCLEOTIDE SEQUENCE [LARGE SCALE GENOMIC DNA]</scope>
    <source>
        <strain evidence="1 2">JP610</strain>
    </source>
</reference>
<evidence type="ECO:0000313" key="2">
    <source>
        <dbReference type="Proteomes" id="UP000054560"/>
    </source>
</evidence>
<name>A0A0L0FJL0_9EUKA</name>
<proteinExistence type="predicted"/>
<sequence length="77" mass="7843">MVQCERLWSGTNWAVDSDEMAIACGTGAAFQGIAALALGKDAGKRGRGANSVAIDKLADVTAALNGSKTLVTEKTTS</sequence>
<organism evidence="1 2">
    <name type="scientific">Sphaeroforma arctica JP610</name>
    <dbReference type="NCBI Taxonomy" id="667725"/>
    <lineage>
        <taxon>Eukaryota</taxon>
        <taxon>Ichthyosporea</taxon>
        <taxon>Ichthyophonida</taxon>
        <taxon>Sphaeroforma</taxon>
    </lineage>
</organism>
<accession>A0A0L0FJL0</accession>
<dbReference type="AlphaFoldDB" id="A0A0L0FJL0"/>
<keyword evidence="2" id="KW-1185">Reference proteome</keyword>